<evidence type="ECO:0000313" key="3">
    <source>
        <dbReference type="EMBL" id="OGZ18124.1"/>
    </source>
</evidence>
<evidence type="ECO:0000259" key="2">
    <source>
        <dbReference type="PROSITE" id="PS50853"/>
    </source>
</evidence>
<evidence type="ECO:0000256" key="1">
    <source>
        <dbReference type="SAM" id="SignalP"/>
    </source>
</evidence>
<proteinExistence type="predicted"/>
<feature type="domain" description="Fibronectin type-III" evidence="2">
    <location>
        <begin position="273"/>
        <end position="356"/>
    </location>
</feature>
<dbReference type="InterPro" id="IPR003961">
    <property type="entry name" value="FN3_dom"/>
</dbReference>
<dbReference type="STRING" id="1801660.A2Z78_01340"/>
<comment type="caution">
    <text evidence="3">The sequence shown here is derived from an EMBL/GenBank/DDBJ whole genome shotgun (WGS) entry which is preliminary data.</text>
</comment>
<dbReference type="PROSITE" id="PS50853">
    <property type="entry name" value="FN3"/>
    <property type="match status" value="1"/>
</dbReference>
<organism evidence="3 4">
    <name type="scientific">Candidatus Nealsonbacteria bacterium RBG_13_36_15</name>
    <dbReference type="NCBI Taxonomy" id="1801660"/>
    <lineage>
        <taxon>Bacteria</taxon>
        <taxon>Candidatus Nealsoniibacteriota</taxon>
    </lineage>
</organism>
<accession>A0A1G2DX07</accession>
<keyword evidence="1" id="KW-0732">Signal</keyword>
<sequence length="356" mass="37377">MKKLIILSLSVLLLFILADTTEATLSCLPRSSSCLAGENVVLKMSASSNAHAELPSQSNYSNYVCCSGISGTLCGSGITAFLKLSALTNAQVERADYFNYANSACLIPLAGETISCNYQPTSCSGGYTCLASISADTNAHVAQCGVYSTQVCCFASTVEQFTFTLNLNPASRTAFRNSQTYTDIQLVRQTGTAENVVFNPLTVPNGVTYQFSSPNCTPTINCNSTLTFFISDYADLVTNYNINICGTATGGSGASACQNFYLTITDSGTQIVAPTVSTDVANPVGQTTATLNGTLGSLGGASLCLVWFEWGPTTSLGNSTAVQTKTLQGTFSASLSGLNPNTKYYFQAFAKNGGSW</sequence>
<gene>
    <name evidence="3" type="ORF">A2Z78_01340</name>
</gene>
<dbReference type="AlphaFoldDB" id="A0A1G2DX07"/>
<dbReference type="EMBL" id="MHLV01000002">
    <property type="protein sequence ID" value="OGZ18124.1"/>
    <property type="molecule type" value="Genomic_DNA"/>
</dbReference>
<name>A0A1G2DX07_9BACT</name>
<protein>
    <recommendedName>
        <fullName evidence="2">Fibronectin type-III domain-containing protein</fullName>
    </recommendedName>
</protein>
<dbReference type="Proteomes" id="UP000176752">
    <property type="component" value="Unassembled WGS sequence"/>
</dbReference>
<evidence type="ECO:0000313" key="4">
    <source>
        <dbReference type="Proteomes" id="UP000176752"/>
    </source>
</evidence>
<feature type="chain" id="PRO_5009582651" description="Fibronectin type-III domain-containing protein" evidence="1">
    <location>
        <begin position="24"/>
        <end position="356"/>
    </location>
</feature>
<feature type="signal peptide" evidence="1">
    <location>
        <begin position="1"/>
        <end position="23"/>
    </location>
</feature>
<reference evidence="3 4" key="1">
    <citation type="journal article" date="2016" name="Nat. Commun.">
        <title>Thousands of microbial genomes shed light on interconnected biogeochemical processes in an aquifer system.</title>
        <authorList>
            <person name="Anantharaman K."/>
            <person name="Brown C.T."/>
            <person name="Hug L.A."/>
            <person name="Sharon I."/>
            <person name="Castelle C.J."/>
            <person name="Probst A.J."/>
            <person name="Thomas B.C."/>
            <person name="Singh A."/>
            <person name="Wilkins M.J."/>
            <person name="Karaoz U."/>
            <person name="Brodie E.L."/>
            <person name="Williams K.H."/>
            <person name="Hubbard S.S."/>
            <person name="Banfield J.F."/>
        </authorList>
    </citation>
    <scope>NUCLEOTIDE SEQUENCE [LARGE SCALE GENOMIC DNA]</scope>
</reference>